<keyword evidence="2" id="KW-0238">DNA-binding</keyword>
<feature type="domain" description="Bacterial transcriptional activator" evidence="1">
    <location>
        <begin position="93"/>
        <end position="228"/>
    </location>
</feature>
<dbReference type="Pfam" id="PF03704">
    <property type="entry name" value="BTAD"/>
    <property type="match status" value="1"/>
</dbReference>
<dbReference type="AlphaFoldDB" id="A0A7W8V8Q1"/>
<name>A0A7W8V8Q1_PARAM</name>
<dbReference type="Proteomes" id="UP000592780">
    <property type="component" value="Unassembled WGS sequence"/>
</dbReference>
<evidence type="ECO:0000313" key="3">
    <source>
        <dbReference type="Proteomes" id="UP000592780"/>
    </source>
</evidence>
<dbReference type="OrthoDB" id="118790at2"/>
<dbReference type="EMBL" id="JACHDD010000008">
    <property type="protein sequence ID" value="MBB5426998.1"/>
    <property type="molecule type" value="Genomic_DNA"/>
</dbReference>
<dbReference type="InterPro" id="IPR036388">
    <property type="entry name" value="WH-like_DNA-bd_sf"/>
</dbReference>
<organism evidence="2 3">
    <name type="scientific">Paraburkholderia atlantica</name>
    <dbReference type="NCBI Taxonomy" id="2654982"/>
    <lineage>
        <taxon>Bacteria</taxon>
        <taxon>Pseudomonadati</taxon>
        <taxon>Pseudomonadota</taxon>
        <taxon>Betaproteobacteria</taxon>
        <taxon>Burkholderiales</taxon>
        <taxon>Burkholderiaceae</taxon>
        <taxon>Paraburkholderia</taxon>
    </lineage>
</organism>
<dbReference type="PANTHER" id="PTHR35807">
    <property type="entry name" value="TRANSCRIPTIONAL REGULATOR REDD-RELATED"/>
    <property type="match status" value="1"/>
</dbReference>
<dbReference type="GO" id="GO:0003677">
    <property type="term" value="F:DNA binding"/>
    <property type="evidence" value="ECO:0007669"/>
    <property type="project" value="UniProtKB-KW"/>
</dbReference>
<protein>
    <submittedName>
        <fullName evidence="2">DNA-binding SARP family transcriptional activator</fullName>
    </submittedName>
</protein>
<dbReference type="SMART" id="SM01043">
    <property type="entry name" value="BTAD"/>
    <property type="match status" value="1"/>
</dbReference>
<proteinExistence type="predicted"/>
<gene>
    <name evidence="2" type="ORF">HDG40_005177</name>
</gene>
<dbReference type="InterPro" id="IPR051677">
    <property type="entry name" value="AfsR-DnrI-RedD_regulator"/>
</dbReference>
<dbReference type="InterPro" id="IPR005158">
    <property type="entry name" value="BTAD"/>
</dbReference>
<accession>A0A7W8V8Q1</accession>
<keyword evidence="3" id="KW-1185">Reference proteome</keyword>
<comment type="caution">
    <text evidence="2">The sequence shown here is derived from an EMBL/GenBank/DDBJ whole genome shotgun (WGS) entry which is preliminary data.</text>
</comment>
<dbReference type="Gene3D" id="1.25.40.10">
    <property type="entry name" value="Tetratricopeptide repeat domain"/>
    <property type="match status" value="2"/>
</dbReference>
<dbReference type="Gene3D" id="1.10.10.10">
    <property type="entry name" value="Winged helix-like DNA-binding domain superfamily/Winged helix DNA-binding domain"/>
    <property type="match status" value="1"/>
</dbReference>
<evidence type="ECO:0000313" key="2">
    <source>
        <dbReference type="EMBL" id="MBB5426998.1"/>
    </source>
</evidence>
<dbReference type="RefSeq" id="WP_018435048.1">
    <property type="nucleotide sequence ID" value="NZ_JACHDD010000008.1"/>
</dbReference>
<dbReference type="InterPro" id="IPR011990">
    <property type="entry name" value="TPR-like_helical_dom_sf"/>
</dbReference>
<reference evidence="2 3" key="1">
    <citation type="submission" date="2020-08" db="EMBL/GenBank/DDBJ databases">
        <title>Genomic Encyclopedia of Type Strains, Phase IV (KMG-V): Genome sequencing to study the core and pangenomes of soil and plant-associated prokaryotes.</title>
        <authorList>
            <person name="Whitman W."/>
        </authorList>
    </citation>
    <scope>NUCLEOTIDE SEQUENCE [LARGE SCALE GENOMIC DNA]</scope>
    <source>
        <strain evidence="2 3">JPY158</strain>
    </source>
</reference>
<sequence length="606" mass="64117">MGLAIHLLGAPRIERDGEVVPAPRGHKVWGLLAYLIRGDIRVSRQQLARLLFEDADDPLAALRWNLSELRRLLGTTGLRGDMPELSLAPATYIDIDVVAEGTWAQALCVPGLERELLEGKRFSGSPTFEVWLAAERRHFQATAEAVLREAALARLAAGAVTEAADLSGRLVRQNPLDENFQALLVRCLAAAGDGVGAARQAAACRDLFERELGVQPGATLEAAIRTATAAPTARPATGRAAAVAQIAAGEAAICGGALDAGLQCLRRGIVDADAIGDAALRTRARVALGGALVHAARGRDEEGATALHEALAIGQDASPSDAAAACRELGYIEFLRGRYQRALVFLRQAVPLACDDRAEQARIAVVRGSALSDTAHYAAAIATLRDAERLADNVGDLKQLAFALSMSGRALLLCGDVQAAGDALDRAVKLAQQVWTALVPWPQSLRAEVDLACGDVDRAAERFEHAFALGCQLGDPCWEGIAGRGIGRVTIARGEPRRAVEILIDAIARSSRLPDAYLWGKGYALDVLCGLAVAHAMPQASAWIDEMLNLAVRSGMRELSVRSLLHRAALGDEASGAAARLIACEIDNPALPTLADTARPARSLFR</sequence>
<dbReference type="SUPFAM" id="SSF48452">
    <property type="entry name" value="TPR-like"/>
    <property type="match status" value="3"/>
</dbReference>
<evidence type="ECO:0000259" key="1">
    <source>
        <dbReference type="SMART" id="SM01043"/>
    </source>
</evidence>